<organism evidence="2 3">
    <name type="scientific">Didymodactylos carnosus</name>
    <dbReference type="NCBI Taxonomy" id="1234261"/>
    <lineage>
        <taxon>Eukaryota</taxon>
        <taxon>Metazoa</taxon>
        <taxon>Spiralia</taxon>
        <taxon>Gnathifera</taxon>
        <taxon>Rotifera</taxon>
        <taxon>Eurotatoria</taxon>
        <taxon>Bdelloidea</taxon>
        <taxon>Philodinida</taxon>
        <taxon>Philodinidae</taxon>
        <taxon>Didymodactylos</taxon>
    </lineage>
</organism>
<dbReference type="AlphaFoldDB" id="A0A8S2USA3"/>
<evidence type="ECO:0000313" key="3">
    <source>
        <dbReference type="Proteomes" id="UP000682733"/>
    </source>
</evidence>
<evidence type="ECO:0000313" key="2">
    <source>
        <dbReference type="EMBL" id="CAF4353787.1"/>
    </source>
</evidence>
<sequence>MGEWNRDPTSIIHRSRFLCNESPLHSSLFIRNTEWCKNKISEYVYVDSDQLWTEKFTQYLNRKSVNVKFDYFVEREKSIRLHHEQVELQEILRRQLKYRLHGVKKIKYKKF</sequence>
<evidence type="ECO:0000313" key="1">
    <source>
        <dbReference type="EMBL" id="CAF1561810.1"/>
    </source>
</evidence>
<reference evidence="2" key="1">
    <citation type="submission" date="2021-02" db="EMBL/GenBank/DDBJ databases">
        <authorList>
            <person name="Nowell W R."/>
        </authorList>
    </citation>
    <scope>NUCLEOTIDE SEQUENCE</scope>
</reference>
<accession>A0A8S2USA3</accession>
<dbReference type="Proteomes" id="UP000682733">
    <property type="component" value="Unassembled WGS sequence"/>
</dbReference>
<comment type="caution">
    <text evidence="2">The sequence shown here is derived from an EMBL/GenBank/DDBJ whole genome shotgun (WGS) entry which is preliminary data.</text>
</comment>
<proteinExistence type="predicted"/>
<dbReference type="EMBL" id="CAJNOK010042053">
    <property type="protein sequence ID" value="CAF1561810.1"/>
    <property type="molecule type" value="Genomic_DNA"/>
</dbReference>
<dbReference type="EMBL" id="CAJOBA010064689">
    <property type="protein sequence ID" value="CAF4353787.1"/>
    <property type="molecule type" value="Genomic_DNA"/>
</dbReference>
<gene>
    <name evidence="1" type="ORF">OVA965_LOCUS39846</name>
    <name evidence="2" type="ORF">TMI583_LOCUS41216</name>
</gene>
<dbReference type="Proteomes" id="UP000677228">
    <property type="component" value="Unassembled WGS sequence"/>
</dbReference>
<name>A0A8S2USA3_9BILA</name>
<protein>
    <submittedName>
        <fullName evidence="2">Uncharacterized protein</fullName>
    </submittedName>
</protein>